<evidence type="ECO:0000313" key="2">
    <source>
        <dbReference type="EMBL" id="CAI6371973.1"/>
    </source>
</evidence>
<dbReference type="EMBL" id="CARXXK010001017">
    <property type="protein sequence ID" value="CAI6371973.1"/>
    <property type="molecule type" value="Genomic_DNA"/>
</dbReference>
<dbReference type="AlphaFoldDB" id="A0AAV0XW35"/>
<proteinExistence type="predicted"/>
<feature type="compositionally biased region" description="Acidic residues" evidence="1">
    <location>
        <begin position="48"/>
        <end position="57"/>
    </location>
</feature>
<comment type="caution">
    <text evidence="2">The sequence shown here is derived from an EMBL/GenBank/DDBJ whole genome shotgun (WGS) entry which is preliminary data.</text>
</comment>
<feature type="region of interest" description="Disordered" evidence="1">
    <location>
        <begin position="38"/>
        <end position="59"/>
    </location>
</feature>
<accession>A0AAV0XW35</accession>
<keyword evidence="3" id="KW-1185">Reference proteome</keyword>
<protein>
    <recommendedName>
        <fullName evidence="4">BESS domain-containing protein</fullName>
    </recommendedName>
</protein>
<evidence type="ECO:0000256" key="1">
    <source>
        <dbReference type="SAM" id="MobiDB-lite"/>
    </source>
</evidence>
<organism evidence="2 3">
    <name type="scientific">Macrosiphum euphorbiae</name>
    <name type="common">potato aphid</name>
    <dbReference type="NCBI Taxonomy" id="13131"/>
    <lineage>
        <taxon>Eukaryota</taxon>
        <taxon>Metazoa</taxon>
        <taxon>Ecdysozoa</taxon>
        <taxon>Arthropoda</taxon>
        <taxon>Hexapoda</taxon>
        <taxon>Insecta</taxon>
        <taxon>Pterygota</taxon>
        <taxon>Neoptera</taxon>
        <taxon>Paraneoptera</taxon>
        <taxon>Hemiptera</taxon>
        <taxon>Sternorrhyncha</taxon>
        <taxon>Aphidomorpha</taxon>
        <taxon>Aphidoidea</taxon>
        <taxon>Aphididae</taxon>
        <taxon>Macrosiphini</taxon>
        <taxon>Macrosiphum</taxon>
    </lineage>
</organism>
<sequence>MLNKQKTKSGQASTKKISYKYEKQLSFLKQYFQERPTISNIESRSDSEQDEEYDVPDDFGLSSSEKHNIVNDNEDNVTAQPFTPIEPQLGIKRGSRIGVSAGISKKKVQETASSTLMKYILANKERAENNSKEKDDIDAFLTGIAATMRKFDPYHINLAKTKIFTAVQDIDMQQIINNQRQQSCIPLSQNNSVWTSSHIPEPAKHEVQNLQSYQVIQQSITNLTSHESNDEQPHYQNMG</sequence>
<gene>
    <name evidence="2" type="ORF">MEUPH1_LOCUS25913</name>
</gene>
<name>A0AAV0XW35_9HEMI</name>
<evidence type="ECO:0000313" key="3">
    <source>
        <dbReference type="Proteomes" id="UP001160148"/>
    </source>
</evidence>
<dbReference type="Proteomes" id="UP001160148">
    <property type="component" value="Unassembled WGS sequence"/>
</dbReference>
<evidence type="ECO:0008006" key="4">
    <source>
        <dbReference type="Google" id="ProtNLM"/>
    </source>
</evidence>
<reference evidence="2 3" key="1">
    <citation type="submission" date="2023-01" db="EMBL/GenBank/DDBJ databases">
        <authorList>
            <person name="Whitehead M."/>
        </authorList>
    </citation>
    <scope>NUCLEOTIDE SEQUENCE [LARGE SCALE GENOMIC DNA]</scope>
</reference>